<dbReference type="InterPro" id="IPR013264">
    <property type="entry name" value="DNAG_N"/>
</dbReference>
<dbReference type="SUPFAM" id="SSF57783">
    <property type="entry name" value="Zinc beta-ribbon"/>
    <property type="match status" value="1"/>
</dbReference>
<comment type="function">
    <text evidence="12 13">RNA polymerase that catalyzes the synthesis of short RNA molecules used as primers for DNA polymerase during DNA replication.</text>
</comment>
<accession>C2CGA0</accession>
<dbReference type="Gene3D" id="3.90.980.10">
    <property type="entry name" value="DNA primase, catalytic core, N-terminal domain"/>
    <property type="match status" value="1"/>
</dbReference>
<reference evidence="16 17" key="1">
    <citation type="submission" date="2009-01" db="EMBL/GenBank/DDBJ databases">
        <authorList>
            <person name="Qin X."/>
            <person name="Bachman B."/>
            <person name="Battles P."/>
            <person name="Bell A."/>
            <person name="Bess C."/>
            <person name="Bickham C."/>
            <person name="Chaboub L."/>
            <person name="Chen D."/>
            <person name="Coyle M."/>
            <person name="Deiros D.R."/>
            <person name="Dinh H."/>
            <person name="Forbes L."/>
            <person name="Fowler G."/>
            <person name="Francisco L."/>
            <person name="Fu Q."/>
            <person name="Gubbala S."/>
            <person name="Hale W."/>
            <person name="Han Y."/>
            <person name="Hemphill L."/>
            <person name="Highlander S.K."/>
            <person name="Hirani K."/>
            <person name="Hogues M."/>
            <person name="Jackson L."/>
            <person name="Jakkamsetti A."/>
            <person name="Javaid M."/>
            <person name="Jiang H."/>
            <person name="Korchina V."/>
            <person name="Kovar C."/>
            <person name="Lara F."/>
            <person name="Lee S."/>
            <person name="Mata R."/>
            <person name="Mathew T."/>
            <person name="Moen C."/>
            <person name="Morales K."/>
            <person name="Munidasa M."/>
            <person name="Nazareth L."/>
            <person name="Ngo R."/>
            <person name="Nguyen L."/>
            <person name="Okwuonu G."/>
            <person name="Ongeri F."/>
            <person name="Patil S."/>
            <person name="Petrosino J."/>
            <person name="Pham C."/>
            <person name="Pham P."/>
            <person name="Pu L.-L."/>
            <person name="Puazo M."/>
            <person name="Raj R."/>
            <person name="Reid J."/>
            <person name="Rouhana J."/>
            <person name="Saada N."/>
            <person name="Shang Y."/>
            <person name="Simmons D."/>
            <person name="Thornton R."/>
            <person name="Warren J."/>
            <person name="Weissenberger G."/>
            <person name="Zhang J."/>
            <person name="Zhang L."/>
            <person name="Zhou C."/>
            <person name="Zhu D."/>
            <person name="Muzny D."/>
            <person name="Worley K."/>
            <person name="Gibbs R."/>
        </authorList>
    </citation>
    <scope>NUCLEOTIDE SEQUENCE [LARGE SCALE GENOMIC DNA]</scope>
    <source>
        <strain evidence="16 17">ATCC 35098</strain>
    </source>
</reference>
<keyword evidence="11 12" id="KW-0804">Transcription</keyword>
<dbReference type="InterPro" id="IPR034151">
    <property type="entry name" value="TOPRIM_DnaG_bac"/>
</dbReference>
<evidence type="ECO:0000256" key="7">
    <source>
        <dbReference type="ARBA" id="ARBA00022771"/>
    </source>
</evidence>
<protein>
    <recommendedName>
        <fullName evidence="12 13">DNA primase</fullName>
        <ecNumber evidence="12">2.7.7.101</ecNumber>
    </recommendedName>
</protein>
<keyword evidence="1 12" id="KW-0240">DNA-directed RNA polymerase</keyword>
<dbReference type="NCBIfam" id="TIGR01391">
    <property type="entry name" value="dnaG"/>
    <property type="match status" value="1"/>
</dbReference>
<dbReference type="Pfam" id="PF01807">
    <property type="entry name" value="Zn_ribbon_DnaG"/>
    <property type="match status" value="1"/>
</dbReference>
<evidence type="ECO:0000256" key="6">
    <source>
        <dbReference type="ARBA" id="ARBA00022723"/>
    </source>
</evidence>
<feature type="zinc finger region" description="CHC2-type" evidence="12 14">
    <location>
        <begin position="39"/>
        <end position="63"/>
    </location>
</feature>
<dbReference type="eggNOG" id="COG0358">
    <property type="taxonomic scope" value="Bacteria"/>
</dbReference>
<evidence type="ECO:0000256" key="2">
    <source>
        <dbReference type="ARBA" id="ARBA00022515"/>
    </source>
</evidence>
<dbReference type="InterPro" id="IPR037068">
    <property type="entry name" value="DNA_primase_core_N_sf"/>
</dbReference>
<dbReference type="PANTHER" id="PTHR30313:SF2">
    <property type="entry name" value="DNA PRIMASE"/>
    <property type="match status" value="1"/>
</dbReference>
<organism evidence="16 17">
    <name type="scientific">Anaerococcus tetradius ATCC 35098</name>
    <dbReference type="NCBI Taxonomy" id="525255"/>
    <lineage>
        <taxon>Bacteria</taxon>
        <taxon>Bacillati</taxon>
        <taxon>Bacillota</taxon>
        <taxon>Tissierellia</taxon>
        <taxon>Tissierellales</taxon>
        <taxon>Peptoniphilaceae</taxon>
        <taxon>Anaerococcus</taxon>
    </lineage>
</organism>
<comment type="domain">
    <text evidence="12">Contains an N-terminal zinc-binding domain, a central core domain that contains the primase activity, and a C-terminal DnaB-binding domain.</text>
</comment>
<dbReference type="InterPro" id="IPR030846">
    <property type="entry name" value="DnaG_bac"/>
</dbReference>
<keyword evidence="3 12" id="KW-0808">Transferase</keyword>
<dbReference type="Gene3D" id="3.90.580.10">
    <property type="entry name" value="Zinc finger, CHC2-type domain"/>
    <property type="match status" value="1"/>
</dbReference>
<evidence type="ECO:0000259" key="15">
    <source>
        <dbReference type="PROSITE" id="PS50880"/>
    </source>
</evidence>
<dbReference type="SMART" id="SM00400">
    <property type="entry name" value="ZnF_CHCC"/>
    <property type="match status" value="1"/>
</dbReference>
<dbReference type="PROSITE" id="PS50880">
    <property type="entry name" value="TOPRIM"/>
    <property type="match status" value="1"/>
</dbReference>
<evidence type="ECO:0000256" key="4">
    <source>
        <dbReference type="ARBA" id="ARBA00022695"/>
    </source>
</evidence>
<evidence type="ECO:0000256" key="5">
    <source>
        <dbReference type="ARBA" id="ARBA00022705"/>
    </source>
</evidence>
<dbReference type="InterPro" id="IPR036977">
    <property type="entry name" value="DNA_primase_Znf_CHC2"/>
</dbReference>
<dbReference type="FunFam" id="3.90.580.10:FF:000001">
    <property type="entry name" value="DNA primase"/>
    <property type="match status" value="1"/>
</dbReference>
<dbReference type="GO" id="GO:0003677">
    <property type="term" value="F:DNA binding"/>
    <property type="evidence" value="ECO:0007669"/>
    <property type="project" value="UniProtKB-KW"/>
</dbReference>
<evidence type="ECO:0000256" key="14">
    <source>
        <dbReference type="PIRSR" id="PIRSR002811-1"/>
    </source>
</evidence>
<dbReference type="SUPFAM" id="SSF56731">
    <property type="entry name" value="DNA primase core"/>
    <property type="match status" value="1"/>
</dbReference>
<evidence type="ECO:0000256" key="10">
    <source>
        <dbReference type="ARBA" id="ARBA00023125"/>
    </source>
</evidence>
<proteinExistence type="inferred from homology"/>
<dbReference type="InterPro" id="IPR006295">
    <property type="entry name" value="DNA_primase_DnaG"/>
</dbReference>
<keyword evidence="4 12" id="KW-0548">Nucleotidyltransferase</keyword>
<evidence type="ECO:0000313" key="17">
    <source>
        <dbReference type="Proteomes" id="UP000003744"/>
    </source>
</evidence>
<dbReference type="GO" id="GO:1990077">
    <property type="term" value="C:primosome complex"/>
    <property type="evidence" value="ECO:0007669"/>
    <property type="project" value="UniProtKB-KW"/>
</dbReference>
<keyword evidence="7 12" id="KW-0863">Zinc-finger</keyword>
<evidence type="ECO:0000256" key="13">
    <source>
        <dbReference type="PIRNR" id="PIRNR002811"/>
    </source>
</evidence>
<comment type="similarity">
    <text evidence="12 13">Belongs to the DnaG primase family.</text>
</comment>
<feature type="domain" description="Toprim" evidence="15">
    <location>
        <begin position="250"/>
        <end position="331"/>
    </location>
</feature>
<dbReference type="CDD" id="cd03364">
    <property type="entry name" value="TOPRIM_DnaG_primases"/>
    <property type="match status" value="1"/>
</dbReference>
<evidence type="ECO:0000256" key="1">
    <source>
        <dbReference type="ARBA" id="ARBA00022478"/>
    </source>
</evidence>
<dbReference type="GO" id="GO:0000428">
    <property type="term" value="C:DNA-directed RNA polymerase complex"/>
    <property type="evidence" value="ECO:0007669"/>
    <property type="project" value="UniProtKB-KW"/>
</dbReference>
<keyword evidence="6 12" id="KW-0479">Metal-binding</keyword>
<comment type="subunit">
    <text evidence="12">Monomer. Interacts with DnaB.</text>
</comment>
<dbReference type="PIRSF" id="PIRSF002811">
    <property type="entry name" value="DnaG"/>
    <property type="match status" value="1"/>
</dbReference>
<dbReference type="Pfam" id="PF13155">
    <property type="entry name" value="Toprim_2"/>
    <property type="match status" value="1"/>
</dbReference>
<comment type="caution">
    <text evidence="16">The sequence shown here is derived from an EMBL/GenBank/DDBJ whole genome shotgun (WGS) entry which is preliminary data.</text>
</comment>
<keyword evidence="9" id="KW-0460">Magnesium</keyword>
<gene>
    <name evidence="12 16" type="primary">dnaG</name>
    <name evidence="16" type="ORF">HMPREF0077_0510</name>
</gene>
<evidence type="ECO:0000256" key="3">
    <source>
        <dbReference type="ARBA" id="ARBA00022679"/>
    </source>
</evidence>
<dbReference type="PANTHER" id="PTHR30313">
    <property type="entry name" value="DNA PRIMASE"/>
    <property type="match status" value="1"/>
</dbReference>
<name>C2CGA0_9FIRM</name>
<dbReference type="InterPro" id="IPR050219">
    <property type="entry name" value="DnaG_primase"/>
</dbReference>
<dbReference type="InterPro" id="IPR006171">
    <property type="entry name" value="TOPRIM_dom"/>
</dbReference>
<dbReference type="Proteomes" id="UP000003744">
    <property type="component" value="Unassembled WGS sequence"/>
</dbReference>
<dbReference type="SMART" id="SM00493">
    <property type="entry name" value="TOPRIM"/>
    <property type="match status" value="1"/>
</dbReference>
<sequence length="544" mass="63371">MSLISDDKINQILQSSNIVDVIGEYVDLKRSGSSFKGLCPFHNEKTPSFTVDDKKQLFHCFGCGAGGDVVSFIMQKEGLSYPESLEFLAHKAGISIDYTEDPQVNNKNKELYDINKDIMMFFYKNLLVDRKAQQYLKQRGLSSKVVNTFMLGYAKDSWDDLYAYIKTKNYNEEDIESLGLIKKSSKGNYYDKYRDRIIFPIINHFGKVIGFGGRAVSGQMPKYLNSPESSVFKKRYNLYALNVYKRQKRKELILVEGYMDVIALNNHGLDIAVASLGTALTLDQAKLMKRYSDDIYICYDQDAAGIKATEKAIEIFHQIDVNPSIIDLDPGNDPDDFIRANGKDAFEDKIKNASDSYNYKYNKILDEYSKANPSERLDKLNLFVEFLASIKQELTQEIFINNVSKLFDIDKITLKQAISRYNKNTDQKMEDKAKFYKNKPIIVEKVDTGFRINDLEVLRLFFNQRSDYEKYREFFDKSIENEKINNVKTFLKEKDVSKFDLEDMDYRYILDYIRDNTNPILAEELKRKIILYNRKKELERLKKR</sequence>
<keyword evidence="2 12" id="KW-0639">Primosome</keyword>
<keyword evidence="5 12" id="KW-0235">DNA replication</keyword>
<dbReference type="Gene3D" id="3.40.1360.10">
    <property type="match status" value="1"/>
</dbReference>
<evidence type="ECO:0000256" key="9">
    <source>
        <dbReference type="ARBA" id="ARBA00022842"/>
    </source>
</evidence>
<dbReference type="AlphaFoldDB" id="C2CGA0"/>
<dbReference type="EMBL" id="ACGC01000016">
    <property type="protein sequence ID" value="EEI83427.1"/>
    <property type="molecule type" value="Genomic_DNA"/>
</dbReference>
<comment type="cofactor">
    <cofactor evidence="12 13 14">
        <name>Zn(2+)</name>
        <dbReference type="ChEBI" id="CHEBI:29105"/>
    </cofactor>
    <text evidence="12 13 14">Binds 1 zinc ion per monomer.</text>
</comment>
<dbReference type="EC" id="2.7.7.101" evidence="12"/>
<dbReference type="FunFam" id="3.90.980.10:FF:000001">
    <property type="entry name" value="DNA primase"/>
    <property type="match status" value="1"/>
</dbReference>
<evidence type="ECO:0000256" key="8">
    <source>
        <dbReference type="ARBA" id="ARBA00022833"/>
    </source>
</evidence>
<keyword evidence="10 12" id="KW-0238">DNA-binding</keyword>
<dbReference type="HOGENOM" id="CLU_013501_3_2_9"/>
<dbReference type="HAMAP" id="MF_00974">
    <property type="entry name" value="DNA_primase_DnaG"/>
    <property type="match status" value="1"/>
</dbReference>
<evidence type="ECO:0000256" key="12">
    <source>
        <dbReference type="HAMAP-Rule" id="MF_00974"/>
    </source>
</evidence>
<dbReference type="Pfam" id="PF08275">
    <property type="entry name" value="DNAG_N"/>
    <property type="match status" value="1"/>
</dbReference>
<dbReference type="GO" id="GO:0008270">
    <property type="term" value="F:zinc ion binding"/>
    <property type="evidence" value="ECO:0007669"/>
    <property type="project" value="UniProtKB-UniRule"/>
</dbReference>
<dbReference type="GO" id="GO:0005737">
    <property type="term" value="C:cytoplasm"/>
    <property type="evidence" value="ECO:0007669"/>
    <property type="project" value="TreeGrafter"/>
</dbReference>
<comment type="catalytic activity">
    <reaction evidence="12">
        <text>ssDNA + n NTP = ssDNA/pppN(pN)n-1 hybrid + (n-1) diphosphate.</text>
        <dbReference type="EC" id="2.7.7.101"/>
    </reaction>
</comment>
<keyword evidence="8 12" id="KW-0862">Zinc</keyword>
<dbReference type="InterPro" id="IPR002694">
    <property type="entry name" value="Znf_CHC2"/>
</dbReference>
<dbReference type="GO" id="GO:0006269">
    <property type="term" value="P:DNA replication, synthesis of primer"/>
    <property type="evidence" value="ECO:0007669"/>
    <property type="project" value="UniProtKB-UniRule"/>
</dbReference>
<evidence type="ECO:0000313" key="16">
    <source>
        <dbReference type="EMBL" id="EEI83427.1"/>
    </source>
</evidence>
<evidence type="ECO:0000256" key="11">
    <source>
        <dbReference type="ARBA" id="ARBA00023163"/>
    </source>
</evidence>
<dbReference type="GO" id="GO:0003899">
    <property type="term" value="F:DNA-directed RNA polymerase activity"/>
    <property type="evidence" value="ECO:0007669"/>
    <property type="project" value="UniProtKB-UniRule"/>
</dbReference>
<dbReference type="RefSeq" id="WP_004836251.1">
    <property type="nucleotide sequence ID" value="NZ_GG666295.1"/>
</dbReference>